<dbReference type="AlphaFoldDB" id="A0A2N3NHQ0"/>
<dbReference type="GO" id="GO:0003690">
    <property type="term" value="F:double-stranded DNA binding"/>
    <property type="evidence" value="ECO:0007669"/>
    <property type="project" value="TreeGrafter"/>
</dbReference>
<reference evidence="6 7" key="1">
    <citation type="journal article" date="2017" name="G3 (Bethesda)">
        <title>First Draft Genome Sequence of the Pathogenic Fungus Lomentospora prolificans (Formerly Scedosporium prolificans).</title>
        <authorList>
            <person name="Luo R."/>
            <person name="Zimin A."/>
            <person name="Workman R."/>
            <person name="Fan Y."/>
            <person name="Pertea G."/>
            <person name="Grossman N."/>
            <person name="Wear M.P."/>
            <person name="Jia B."/>
            <person name="Miller H."/>
            <person name="Casadevall A."/>
            <person name="Timp W."/>
            <person name="Zhang S.X."/>
            <person name="Salzberg S.L."/>
        </authorList>
    </citation>
    <scope>NUCLEOTIDE SEQUENCE [LARGE SCALE GENOMIC DNA]</scope>
    <source>
        <strain evidence="6 7">JHH-5317</strain>
    </source>
</reference>
<gene>
    <name evidence="6" type="ORF">jhhlp_001166</name>
</gene>
<keyword evidence="7" id="KW-1185">Reference proteome</keyword>
<feature type="compositionally biased region" description="Basic and acidic residues" evidence="4">
    <location>
        <begin position="39"/>
        <end position="49"/>
    </location>
</feature>
<feature type="active site" description="Proton donor/acceptor" evidence="1">
    <location>
        <position position="449"/>
    </location>
</feature>
<protein>
    <recommendedName>
        <fullName evidence="5">PLD phosphodiesterase domain-containing protein</fullName>
    </recommendedName>
</protein>
<dbReference type="GO" id="GO:0003697">
    <property type="term" value="F:single-stranded DNA binding"/>
    <property type="evidence" value="ECO:0007669"/>
    <property type="project" value="TreeGrafter"/>
</dbReference>
<dbReference type="Pfam" id="PF02809">
    <property type="entry name" value="UIM"/>
    <property type="match status" value="1"/>
</dbReference>
<evidence type="ECO:0000256" key="2">
    <source>
        <dbReference type="PIRSR" id="PIRSR610347-2"/>
    </source>
</evidence>
<dbReference type="InterPro" id="IPR010347">
    <property type="entry name" value="Tdp1"/>
</dbReference>
<name>A0A2N3NHQ0_9PEZI</name>
<dbReference type="CDD" id="cd09123">
    <property type="entry name" value="PLDc_Tdp1_2"/>
    <property type="match status" value="1"/>
</dbReference>
<dbReference type="SUPFAM" id="SSF56024">
    <property type="entry name" value="Phospholipase D/nuclease"/>
    <property type="match status" value="2"/>
</dbReference>
<dbReference type="Pfam" id="PF06087">
    <property type="entry name" value="Tyr-DNA_phospho"/>
    <property type="match status" value="2"/>
</dbReference>
<dbReference type="InterPro" id="IPR001736">
    <property type="entry name" value="PLipase_D/transphosphatidylase"/>
</dbReference>
<dbReference type="VEuPathDB" id="FungiDB:jhhlp_001166"/>
<feature type="region of interest" description="Disordered" evidence="4">
    <location>
        <begin position="89"/>
        <end position="134"/>
    </location>
</feature>
<dbReference type="STRING" id="41688.A0A2N3NHQ0"/>
<dbReference type="PANTHER" id="PTHR12415:SF4">
    <property type="entry name" value="TYROSYL-DNA PHOSPHODIESTERASE DOMAIN-CONTAINING PROTEIN"/>
    <property type="match status" value="1"/>
</dbReference>
<dbReference type="InterPro" id="IPR003903">
    <property type="entry name" value="UIM_dom"/>
</dbReference>
<feature type="site" description="Interaction with DNA" evidence="3">
    <location>
        <position position="477"/>
    </location>
</feature>
<evidence type="ECO:0000256" key="1">
    <source>
        <dbReference type="PIRSR" id="PIRSR610347-1"/>
    </source>
</evidence>
<dbReference type="GO" id="GO:0017005">
    <property type="term" value="F:3'-tyrosyl-DNA phosphodiesterase activity"/>
    <property type="evidence" value="ECO:0007669"/>
    <property type="project" value="TreeGrafter"/>
</dbReference>
<feature type="compositionally biased region" description="Polar residues" evidence="4">
    <location>
        <begin position="61"/>
        <end position="75"/>
    </location>
</feature>
<dbReference type="Gene3D" id="3.30.870.10">
    <property type="entry name" value="Endonuclease Chain A"/>
    <property type="match status" value="2"/>
</dbReference>
<dbReference type="OrthoDB" id="47785at2759"/>
<comment type="caution">
    <text evidence="6">The sequence shown here is derived from an EMBL/GenBank/DDBJ whole genome shotgun (WGS) entry which is preliminary data.</text>
</comment>
<evidence type="ECO:0000313" key="6">
    <source>
        <dbReference type="EMBL" id="PKS11872.1"/>
    </source>
</evidence>
<proteinExistence type="predicted"/>
<evidence type="ECO:0000313" key="7">
    <source>
        <dbReference type="Proteomes" id="UP000233524"/>
    </source>
</evidence>
<feature type="domain" description="PLD phosphodiesterase" evidence="5">
    <location>
        <begin position="444"/>
        <end position="480"/>
    </location>
</feature>
<dbReference type="InParanoid" id="A0A2N3NHQ0"/>
<dbReference type="GO" id="GO:0006281">
    <property type="term" value="P:DNA repair"/>
    <property type="evidence" value="ECO:0007669"/>
    <property type="project" value="InterPro"/>
</dbReference>
<evidence type="ECO:0000256" key="4">
    <source>
        <dbReference type="SAM" id="MobiDB-lite"/>
    </source>
</evidence>
<sequence length="556" mass="61527">MDSDKGIKPHPEIIDLSSFTDDEDDDEDLKRAIALSLEEQLHHSTEDRNALSQEPKPSREASPSTINPSNSDTTRMATFGALLLDRQKMEEERQERLRKRHLGSPPPQDRPARKARPNPFPSSEELPVPTAQGSVAASMRMGSVTPSKTALPFAKGAVKRTWTRGYDRAGDDIKIEEVFQKSELKLAVLASFQWDDDWLLSMIDLSQTKLICVAFARDEAHVVFLIDLPRLEAGASFESTVFSQELFRFLRALSLDERLIRSLENYDFAETRQYGFVHTMYWSPLLMVIGDRSNDVANPGVAFFSVADPTQAMIGSIPEPGYCGLGRVVKSLGLASRSPIEIDFVCSSVGNLKLEYINALYSAFQGKSGNADNEALVIKTNSSKVSASGDSTGSHFRVYYPSRKTVLNTRGGAAAAGTICFQEKWWTSTSFPRGLMRDCVCRRRGLLIHSKVAFVRHTEPTERLTSAWAYVGSANLSESAWGRLVKDKSTGRLKLTCRNWECGVILPVPATGSMPGATSRTQDLVTVFGERIPVPMEVPSTAYGPTDSQAQPWFGR</sequence>
<dbReference type="PANTHER" id="PTHR12415">
    <property type="entry name" value="TYROSYL-DNA PHOSPHODIESTERASE 1"/>
    <property type="match status" value="1"/>
</dbReference>
<dbReference type="Proteomes" id="UP000233524">
    <property type="component" value="Unassembled WGS sequence"/>
</dbReference>
<dbReference type="EMBL" id="NLAX01000004">
    <property type="protein sequence ID" value="PKS11872.1"/>
    <property type="molecule type" value="Genomic_DNA"/>
</dbReference>
<dbReference type="Gene3D" id="6.10.140.100">
    <property type="match status" value="1"/>
</dbReference>
<feature type="compositionally biased region" description="Basic and acidic residues" evidence="4">
    <location>
        <begin position="1"/>
        <end position="13"/>
    </location>
</feature>
<dbReference type="PROSITE" id="PS50330">
    <property type="entry name" value="UIM"/>
    <property type="match status" value="1"/>
</dbReference>
<feature type="binding site" evidence="2">
    <location>
        <position position="451"/>
    </location>
    <ligand>
        <name>substrate</name>
    </ligand>
</feature>
<accession>A0A2N3NHQ0</accession>
<evidence type="ECO:0000256" key="3">
    <source>
        <dbReference type="PIRSR" id="PIRSR610347-3"/>
    </source>
</evidence>
<evidence type="ECO:0000259" key="5">
    <source>
        <dbReference type="PROSITE" id="PS50035"/>
    </source>
</evidence>
<dbReference type="PROSITE" id="PS50035">
    <property type="entry name" value="PLD"/>
    <property type="match status" value="1"/>
</dbReference>
<organism evidence="6 7">
    <name type="scientific">Lomentospora prolificans</name>
    <dbReference type="NCBI Taxonomy" id="41688"/>
    <lineage>
        <taxon>Eukaryota</taxon>
        <taxon>Fungi</taxon>
        <taxon>Dikarya</taxon>
        <taxon>Ascomycota</taxon>
        <taxon>Pezizomycotina</taxon>
        <taxon>Sordariomycetes</taxon>
        <taxon>Hypocreomycetidae</taxon>
        <taxon>Microascales</taxon>
        <taxon>Microascaceae</taxon>
        <taxon>Lomentospora</taxon>
    </lineage>
</organism>
<dbReference type="GO" id="GO:0005634">
    <property type="term" value="C:nucleus"/>
    <property type="evidence" value="ECO:0007669"/>
    <property type="project" value="InterPro"/>
</dbReference>
<feature type="region of interest" description="Disordered" evidence="4">
    <location>
        <begin position="1"/>
        <end position="75"/>
    </location>
</feature>